<gene>
    <name evidence="1" type="ORF">PHYPA_001382</name>
</gene>
<dbReference type="InParanoid" id="A0A2K1LAA5"/>
<dbReference type="EnsemblPlants" id="Pp3c1_30220V3.1">
    <property type="protein sequence ID" value="PAC:32971738.CDS.1"/>
    <property type="gene ID" value="Pp3c1_30220"/>
</dbReference>
<evidence type="ECO:0000313" key="1">
    <source>
        <dbReference type="EMBL" id="PNR62957.1"/>
    </source>
</evidence>
<name>A0A2K1LAA5_PHYPA</name>
<dbReference type="Gramene" id="Pp3c1_30220V3.1">
    <property type="protein sequence ID" value="PAC:32971738.CDS.1"/>
    <property type="gene ID" value="Pp3c1_30220"/>
</dbReference>
<organism evidence="1">
    <name type="scientific">Physcomitrium patens</name>
    <name type="common">Spreading-leaved earth moss</name>
    <name type="synonym">Physcomitrella patens</name>
    <dbReference type="NCBI Taxonomy" id="3218"/>
    <lineage>
        <taxon>Eukaryota</taxon>
        <taxon>Viridiplantae</taxon>
        <taxon>Streptophyta</taxon>
        <taxon>Embryophyta</taxon>
        <taxon>Bryophyta</taxon>
        <taxon>Bryophytina</taxon>
        <taxon>Bryopsida</taxon>
        <taxon>Funariidae</taxon>
        <taxon>Funariales</taxon>
        <taxon>Funariaceae</taxon>
        <taxon>Physcomitrium</taxon>
    </lineage>
</organism>
<reference evidence="2" key="3">
    <citation type="submission" date="2020-12" db="UniProtKB">
        <authorList>
            <consortium name="EnsemblPlants"/>
        </authorList>
    </citation>
    <scope>IDENTIFICATION</scope>
</reference>
<protein>
    <submittedName>
        <fullName evidence="1 2">Uncharacterized protein</fullName>
    </submittedName>
</protein>
<evidence type="ECO:0000313" key="3">
    <source>
        <dbReference type="Proteomes" id="UP000006727"/>
    </source>
</evidence>
<accession>A0A2K1LAA5</accession>
<proteinExistence type="predicted"/>
<sequence>MLQCRGRESRISERRWAVLLGPAIAASSVAVFHSQRSMLQRSLSWYTFLFIQEEPKEYELLPNRLS</sequence>
<dbReference type="EMBL" id="ABEU02000001">
    <property type="protein sequence ID" value="PNR62957.1"/>
    <property type="molecule type" value="Genomic_DNA"/>
</dbReference>
<dbReference type="AlphaFoldDB" id="A0A2K1LAA5"/>
<reference evidence="1 3" key="1">
    <citation type="journal article" date="2008" name="Science">
        <title>The Physcomitrella genome reveals evolutionary insights into the conquest of land by plants.</title>
        <authorList>
            <person name="Rensing S."/>
            <person name="Lang D."/>
            <person name="Zimmer A."/>
            <person name="Terry A."/>
            <person name="Salamov A."/>
            <person name="Shapiro H."/>
            <person name="Nishiyama T."/>
            <person name="Perroud P.-F."/>
            <person name="Lindquist E."/>
            <person name="Kamisugi Y."/>
            <person name="Tanahashi T."/>
            <person name="Sakakibara K."/>
            <person name="Fujita T."/>
            <person name="Oishi K."/>
            <person name="Shin-I T."/>
            <person name="Kuroki Y."/>
            <person name="Toyoda A."/>
            <person name="Suzuki Y."/>
            <person name="Hashimoto A."/>
            <person name="Yamaguchi K."/>
            <person name="Sugano A."/>
            <person name="Kohara Y."/>
            <person name="Fujiyama A."/>
            <person name="Anterola A."/>
            <person name="Aoki S."/>
            <person name="Ashton N."/>
            <person name="Barbazuk W.B."/>
            <person name="Barker E."/>
            <person name="Bennetzen J."/>
            <person name="Bezanilla M."/>
            <person name="Blankenship R."/>
            <person name="Cho S.H."/>
            <person name="Dutcher S."/>
            <person name="Estelle M."/>
            <person name="Fawcett J.A."/>
            <person name="Gundlach H."/>
            <person name="Hanada K."/>
            <person name="Heyl A."/>
            <person name="Hicks K.A."/>
            <person name="Hugh J."/>
            <person name="Lohr M."/>
            <person name="Mayer K."/>
            <person name="Melkozernov A."/>
            <person name="Murata T."/>
            <person name="Nelson D."/>
            <person name="Pils B."/>
            <person name="Prigge M."/>
            <person name="Reiss B."/>
            <person name="Renner T."/>
            <person name="Rombauts S."/>
            <person name="Rushton P."/>
            <person name="Sanderfoot A."/>
            <person name="Schween G."/>
            <person name="Shiu S.-H."/>
            <person name="Stueber K."/>
            <person name="Theodoulou F.L."/>
            <person name="Tu H."/>
            <person name="Van de Peer Y."/>
            <person name="Verrier P.J."/>
            <person name="Waters E."/>
            <person name="Wood A."/>
            <person name="Yang L."/>
            <person name="Cove D."/>
            <person name="Cuming A."/>
            <person name="Hasebe M."/>
            <person name="Lucas S."/>
            <person name="Mishler D.B."/>
            <person name="Reski R."/>
            <person name="Grigoriev I."/>
            <person name="Quatrano R.S."/>
            <person name="Boore J.L."/>
        </authorList>
    </citation>
    <scope>NUCLEOTIDE SEQUENCE [LARGE SCALE GENOMIC DNA]</scope>
    <source>
        <strain evidence="2 3">cv. Gransden 2004</strain>
    </source>
</reference>
<evidence type="ECO:0000313" key="2">
    <source>
        <dbReference type="EnsemblPlants" id="PAC:32971738.CDS.1"/>
    </source>
</evidence>
<keyword evidence="3" id="KW-1185">Reference proteome</keyword>
<dbReference type="Proteomes" id="UP000006727">
    <property type="component" value="Chromosome 1"/>
</dbReference>
<reference evidence="1 3" key="2">
    <citation type="journal article" date="2018" name="Plant J.">
        <title>The Physcomitrella patens chromosome-scale assembly reveals moss genome structure and evolution.</title>
        <authorList>
            <person name="Lang D."/>
            <person name="Ullrich K.K."/>
            <person name="Murat F."/>
            <person name="Fuchs J."/>
            <person name="Jenkins J."/>
            <person name="Haas F.B."/>
            <person name="Piednoel M."/>
            <person name="Gundlach H."/>
            <person name="Van Bel M."/>
            <person name="Meyberg R."/>
            <person name="Vives C."/>
            <person name="Morata J."/>
            <person name="Symeonidi A."/>
            <person name="Hiss M."/>
            <person name="Muchero W."/>
            <person name="Kamisugi Y."/>
            <person name="Saleh O."/>
            <person name="Blanc G."/>
            <person name="Decker E.L."/>
            <person name="van Gessel N."/>
            <person name="Grimwood J."/>
            <person name="Hayes R.D."/>
            <person name="Graham S.W."/>
            <person name="Gunter L.E."/>
            <person name="McDaniel S.F."/>
            <person name="Hoernstein S.N.W."/>
            <person name="Larsson A."/>
            <person name="Li F.W."/>
            <person name="Perroud P.F."/>
            <person name="Phillips J."/>
            <person name="Ranjan P."/>
            <person name="Rokshar D.S."/>
            <person name="Rothfels C.J."/>
            <person name="Schneider L."/>
            <person name="Shu S."/>
            <person name="Stevenson D.W."/>
            <person name="Thummler F."/>
            <person name="Tillich M."/>
            <person name="Villarreal Aguilar J.C."/>
            <person name="Widiez T."/>
            <person name="Wong G.K."/>
            <person name="Wymore A."/>
            <person name="Zhang Y."/>
            <person name="Zimmer A.D."/>
            <person name="Quatrano R.S."/>
            <person name="Mayer K.F.X."/>
            <person name="Goodstein D."/>
            <person name="Casacuberta J.M."/>
            <person name="Vandepoele K."/>
            <person name="Reski R."/>
            <person name="Cuming A.C."/>
            <person name="Tuskan G.A."/>
            <person name="Maumus F."/>
            <person name="Salse J."/>
            <person name="Schmutz J."/>
            <person name="Rensing S.A."/>
        </authorList>
    </citation>
    <scope>NUCLEOTIDE SEQUENCE [LARGE SCALE GENOMIC DNA]</scope>
    <source>
        <strain evidence="2 3">cv. Gransden 2004</strain>
    </source>
</reference>